<dbReference type="Proteomes" id="UP000662857">
    <property type="component" value="Chromosome"/>
</dbReference>
<proteinExistence type="predicted"/>
<dbReference type="InterPro" id="IPR025375">
    <property type="entry name" value="DUF4365"/>
</dbReference>
<dbReference type="AlphaFoldDB" id="A0A895YN28"/>
<dbReference type="Pfam" id="PF14280">
    <property type="entry name" value="DUF4365"/>
    <property type="match status" value="1"/>
</dbReference>
<dbReference type="RefSeq" id="WP_239679107.1">
    <property type="nucleotide sequence ID" value="NZ_CP070499.1"/>
</dbReference>
<sequence>MTQQTGLDRRTHQGYYGEAFVRALAASAGLIVSRADLDVTGEDFTIGYPGRRGTARYPKIEVQVKSWSRPTGNDTVWRYRMRANHYNDLAGEPFYLPRYLFLVVVPAEAEQYTSVADDALRLHHAGYWASFSDRPRALNAQTVTVEVPRRNLLTAASLRDLIPNRLPTTPLPRSHS</sequence>
<evidence type="ECO:0000313" key="2">
    <source>
        <dbReference type="EMBL" id="QSB16869.1"/>
    </source>
</evidence>
<evidence type="ECO:0000259" key="1">
    <source>
        <dbReference type="Pfam" id="PF14280"/>
    </source>
</evidence>
<accession>A0A895YN28</accession>
<name>A0A895YN28_9ACTN</name>
<keyword evidence="3" id="KW-1185">Reference proteome</keyword>
<gene>
    <name evidence="2" type="ORF">JQS43_11625</name>
</gene>
<protein>
    <submittedName>
        <fullName evidence="2">DUF4365 domain-containing protein</fullName>
    </submittedName>
</protein>
<dbReference type="KEGG" id="nhy:JQS43_11625"/>
<evidence type="ECO:0000313" key="3">
    <source>
        <dbReference type="Proteomes" id="UP000662857"/>
    </source>
</evidence>
<organism evidence="2 3">
    <name type="scientific">Natronosporangium hydrolyticum</name>
    <dbReference type="NCBI Taxonomy" id="2811111"/>
    <lineage>
        <taxon>Bacteria</taxon>
        <taxon>Bacillati</taxon>
        <taxon>Actinomycetota</taxon>
        <taxon>Actinomycetes</taxon>
        <taxon>Micromonosporales</taxon>
        <taxon>Micromonosporaceae</taxon>
        <taxon>Natronosporangium</taxon>
    </lineage>
</organism>
<reference evidence="2" key="1">
    <citation type="submission" date="2021-02" db="EMBL/GenBank/DDBJ databases">
        <title>Natrosporangium hydrolyticum gen. nov., sp. nov, a haloalkaliphilic actinobacterium from a soda solonchak soil.</title>
        <authorList>
            <person name="Sorokin D.Y."/>
            <person name="Khijniak T.V."/>
            <person name="Zakharycheva A.P."/>
            <person name="Boueva O.V."/>
            <person name="Ariskina E.V."/>
            <person name="Hahnke R.L."/>
            <person name="Bunk B."/>
            <person name="Sproer C."/>
            <person name="Schumann P."/>
            <person name="Evtushenko L.I."/>
            <person name="Kublanov I.V."/>
        </authorList>
    </citation>
    <scope>NUCLEOTIDE SEQUENCE</scope>
    <source>
        <strain evidence="2">DSM 106523</strain>
    </source>
</reference>
<feature type="domain" description="DUF4365" evidence="1">
    <location>
        <begin position="17"/>
        <end position="162"/>
    </location>
</feature>
<dbReference type="EMBL" id="CP070499">
    <property type="protein sequence ID" value="QSB16869.1"/>
    <property type="molecule type" value="Genomic_DNA"/>
</dbReference>